<evidence type="ECO:0000313" key="1">
    <source>
        <dbReference type="EMBL" id="GAF98353.1"/>
    </source>
</evidence>
<name>X0TXN6_9ZZZZ</name>
<sequence length="135" mass="15185">RQSETRFKQRWTVTAAQYAALMCEGFELHTRRWLPMPRKQRGSIILAGFGVPSAGVSGSVSITAHTLADNRFSPGTIDARIEWQNDGQLFAFRQVGSDFEYNGEWWTNEIEASIGDDYECRHISTGKTGKGRIQA</sequence>
<dbReference type="AlphaFoldDB" id="X0TXN6"/>
<feature type="non-terminal residue" evidence="1">
    <location>
        <position position="135"/>
    </location>
</feature>
<comment type="caution">
    <text evidence="1">The sequence shown here is derived from an EMBL/GenBank/DDBJ whole genome shotgun (WGS) entry which is preliminary data.</text>
</comment>
<organism evidence="1">
    <name type="scientific">marine sediment metagenome</name>
    <dbReference type="NCBI Taxonomy" id="412755"/>
    <lineage>
        <taxon>unclassified sequences</taxon>
        <taxon>metagenomes</taxon>
        <taxon>ecological metagenomes</taxon>
    </lineage>
</organism>
<dbReference type="EMBL" id="BARS01013619">
    <property type="protein sequence ID" value="GAF98353.1"/>
    <property type="molecule type" value="Genomic_DNA"/>
</dbReference>
<protein>
    <submittedName>
        <fullName evidence="1">Uncharacterized protein</fullName>
    </submittedName>
</protein>
<feature type="non-terminal residue" evidence="1">
    <location>
        <position position="1"/>
    </location>
</feature>
<accession>X0TXN6</accession>
<proteinExistence type="predicted"/>
<gene>
    <name evidence="1" type="ORF">S01H1_23531</name>
</gene>
<reference evidence="1" key="1">
    <citation type="journal article" date="2014" name="Front. Microbiol.">
        <title>High frequency of phylogenetically diverse reductive dehalogenase-homologous genes in deep subseafloor sedimentary metagenomes.</title>
        <authorList>
            <person name="Kawai M."/>
            <person name="Futagami T."/>
            <person name="Toyoda A."/>
            <person name="Takaki Y."/>
            <person name="Nishi S."/>
            <person name="Hori S."/>
            <person name="Arai W."/>
            <person name="Tsubouchi T."/>
            <person name="Morono Y."/>
            <person name="Uchiyama I."/>
            <person name="Ito T."/>
            <person name="Fujiyama A."/>
            <person name="Inagaki F."/>
            <person name="Takami H."/>
        </authorList>
    </citation>
    <scope>NUCLEOTIDE SEQUENCE</scope>
    <source>
        <strain evidence="1">Expedition CK06-06</strain>
    </source>
</reference>